<keyword evidence="2" id="KW-0812">Transmembrane</keyword>
<protein>
    <submittedName>
        <fullName evidence="3">HDC19860</fullName>
    </submittedName>
</protein>
<organism evidence="3">
    <name type="scientific">Drosophila melanogaster</name>
    <name type="common">Fruit fly</name>
    <dbReference type="NCBI Taxonomy" id="7227"/>
    <lineage>
        <taxon>Eukaryota</taxon>
        <taxon>Metazoa</taxon>
        <taxon>Ecdysozoa</taxon>
        <taxon>Arthropoda</taxon>
        <taxon>Hexapoda</taxon>
        <taxon>Insecta</taxon>
        <taxon>Pterygota</taxon>
        <taxon>Neoptera</taxon>
        <taxon>Endopterygota</taxon>
        <taxon>Diptera</taxon>
        <taxon>Brachycera</taxon>
        <taxon>Muscomorpha</taxon>
        <taxon>Ephydroidea</taxon>
        <taxon>Drosophilidae</taxon>
        <taxon>Drosophila</taxon>
        <taxon>Sophophora</taxon>
    </lineage>
</organism>
<evidence type="ECO:0000256" key="1">
    <source>
        <dbReference type="SAM" id="MobiDB-lite"/>
    </source>
</evidence>
<keyword evidence="2" id="KW-1133">Transmembrane helix</keyword>
<dbReference type="EMBL" id="BK003229">
    <property type="protein sequence ID" value="DAA03429.1"/>
    <property type="molecule type" value="Genomic_DNA"/>
</dbReference>
<name>Q6II37_DROME</name>
<accession>Q6II37</accession>
<gene>
    <name evidence="3" type="ORF">HDC19860</name>
</gene>
<keyword evidence="2" id="KW-0472">Membrane</keyword>
<reference evidence="3" key="1">
    <citation type="journal article" date="2003" name="Genome Biol.">
        <title>An integrated gene annotation and transcriptional profiling approach towards the full gene content of the Drosophila genome.</title>
        <authorList>
            <person name="Hild M."/>
            <person name="Beckmann B."/>
            <person name="Haas S.A."/>
            <person name="Koch B."/>
            <person name="Solovyev V."/>
            <person name="Busold C."/>
            <person name="Fellenberg K."/>
            <person name="Boutros M."/>
            <person name="Vingron M."/>
            <person name="Sauer F."/>
            <person name="Hoheisel J.D."/>
            <person name="Paro R."/>
        </authorList>
    </citation>
    <scope>NUCLEOTIDE SEQUENCE</scope>
</reference>
<feature type="region of interest" description="Disordered" evidence="1">
    <location>
        <begin position="111"/>
        <end position="130"/>
    </location>
</feature>
<evidence type="ECO:0000313" key="3">
    <source>
        <dbReference type="EMBL" id="DAA03429.1"/>
    </source>
</evidence>
<sequence length="170" mass="18599">MGAAEVKDDGMAAWQDAGMSMGMPTINTNQLSTTRRGKDFRRLAGLGLATGVALVMGMGMGMGMGCRFTSQRNAICVALFNFRQRTSSPPLSTSVQHYPNLVAAVCHVRGTQDPGSRTQDEGGRTMDDGRRTCTRHRNQCQNDCGLTAPKNHKDHNCMQIQMQSQRFTNI</sequence>
<feature type="transmembrane region" description="Helical" evidence="2">
    <location>
        <begin position="43"/>
        <end position="64"/>
    </location>
</feature>
<feature type="compositionally biased region" description="Basic and acidic residues" evidence="1">
    <location>
        <begin position="118"/>
        <end position="130"/>
    </location>
</feature>
<dbReference type="AlphaFoldDB" id="Q6II37"/>
<evidence type="ECO:0000256" key="2">
    <source>
        <dbReference type="SAM" id="Phobius"/>
    </source>
</evidence>
<proteinExistence type="predicted"/>